<keyword evidence="2" id="KW-1185">Reference proteome</keyword>
<reference evidence="1 2" key="2">
    <citation type="journal article" date="2018" name="Hortic Res">
        <title>Improved Brassica rapa reference genome by single-molecule sequencing and chromosome conformation capture technologies.</title>
        <authorList>
            <person name="Zhang L."/>
            <person name="Cai X."/>
            <person name="Wu J."/>
            <person name="Liu M."/>
            <person name="Grob S."/>
            <person name="Cheng F."/>
            <person name="Liang J."/>
            <person name="Cai C."/>
            <person name="Liu Z."/>
            <person name="Liu B."/>
            <person name="Wang F."/>
            <person name="Li S."/>
            <person name="Liu F."/>
            <person name="Li X."/>
            <person name="Cheng L."/>
            <person name="Yang W."/>
            <person name="Li M.H."/>
            <person name="Grossniklaus U."/>
            <person name="Zheng H."/>
            <person name="Wang X."/>
        </authorList>
    </citation>
    <scope>NUCLEOTIDE SEQUENCE [LARGE SCALE GENOMIC DNA]</scope>
    <source>
        <strain evidence="1 2">cv. Chiifu-401-42</strain>
    </source>
</reference>
<dbReference type="Gramene" id="Bra007900.1">
    <property type="protein sequence ID" value="Bra007900.1-P"/>
    <property type="gene ID" value="Bra007900"/>
</dbReference>
<dbReference type="AlphaFoldDB" id="M4CUK5"/>
<proteinExistence type="predicted"/>
<dbReference type="OMA" id="MRDCTIC"/>
<dbReference type="EnsemblPlants" id="Bra007900.1">
    <property type="protein sequence ID" value="Bra007900.1-P"/>
    <property type="gene ID" value="Bra007900"/>
</dbReference>
<dbReference type="HOGENOM" id="CLU_1391983_0_0_1"/>
<dbReference type="InParanoid" id="M4CUK5"/>
<protein>
    <submittedName>
        <fullName evidence="1">Uncharacterized protein</fullName>
    </submittedName>
</protein>
<reference evidence="1" key="3">
    <citation type="submission" date="2023-03" db="UniProtKB">
        <authorList>
            <consortium name="EnsemblPlants"/>
        </authorList>
    </citation>
    <scope>IDENTIFICATION</scope>
    <source>
        <strain evidence="1">cv. Chiifu-401-42</strain>
    </source>
</reference>
<name>M4CUK5_BRACM</name>
<evidence type="ECO:0000313" key="2">
    <source>
        <dbReference type="Proteomes" id="UP000011750"/>
    </source>
</evidence>
<evidence type="ECO:0000313" key="1">
    <source>
        <dbReference type="EnsemblPlants" id="Bra007900.1-P"/>
    </source>
</evidence>
<dbReference type="Proteomes" id="UP000011750">
    <property type="component" value="Chromosome A02"/>
</dbReference>
<organism evidence="1 2">
    <name type="scientific">Brassica campestris</name>
    <name type="common">Field mustard</name>
    <dbReference type="NCBI Taxonomy" id="3711"/>
    <lineage>
        <taxon>Eukaryota</taxon>
        <taxon>Viridiplantae</taxon>
        <taxon>Streptophyta</taxon>
        <taxon>Embryophyta</taxon>
        <taxon>Tracheophyta</taxon>
        <taxon>Spermatophyta</taxon>
        <taxon>Magnoliopsida</taxon>
        <taxon>eudicotyledons</taxon>
        <taxon>Gunneridae</taxon>
        <taxon>Pentapetalae</taxon>
        <taxon>rosids</taxon>
        <taxon>malvids</taxon>
        <taxon>Brassicales</taxon>
        <taxon>Brassicaceae</taxon>
        <taxon>Brassiceae</taxon>
        <taxon>Brassica</taxon>
    </lineage>
</organism>
<sequence>MKGLGETQTGFRVGGVTNIAKKKNVFRETLKLLLKKSPKQAVKRNRDFIPGCSRNTRGWEEEHDRSDVEEVAEENLESVNSSVSYSDETNIWSLSFSCWTVEEVWRQCSRFQENKHPCIKNVEVKSDGVIGSCGHVYVKPVTDKLEEFRKASIAYVVMPLDNNTFQVAAPSGNDVWIVQNQMRDCTICTCGDFPLM</sequence>
<reference evidence="1 2" key="1">
    <citation type="journal article" date="2011" name="Nat. Genet.">
        <title>The genome of the mesopolyploid crop species Brassica rapa.</title>
        <authorList>
            <consortium name="Brassica rapa Genome Sequencing Project Consortium"/>
            <person name="Wang X."/>
            <person name="Wang H."/>
            <person name="Wang J."/>
            <person name="Sun R."/>
            <person name="Wu J."/>
            <person name="Liu S."/>
            <person name="Bai Y."/>
            <person name="Mun J.H."/>
            <person name="Bancroft I."/>
            <person name="Cheng F."/>
            <person name="Huang S."/>
            <person name="Li X."/>
            <person name="Hua W."/>
            <person name="Wang J."/>
            <person name="Wang X."/>
            <person name="Freeling M."/>
            <person name="Pires J.C."/>
            <person name="Paterson A.H."/>
            <person name="Chalhoub B."/>
            <person name="Wang B."/>
            <person name="Hayward A."/>
            <person name="Sharpe A.G."/>
            <person name="Park B.S."/>
            <person name="Weisshaar B."/>
            <person name="Liu B."/>
            <person name="Li B."/>
            <person name="Liu B."/>
            <person name="Tong C."/>
            <person name="Song C."/>
            <person name="Duran C."/>
            <person name="Peng C."/>
            <person name="Geng C."/>
            <person name="Koh C."/>
            <person name="Lin C."/>
            <person name="Edwards D."/>
            <person name="Mu D."/>
            <person name="Shen D."/>
            <person name="Soumpourou E."/>
            <person name="Li F."/>
            <person name="Fraser F."/>
            <person name="Conant G."/>
            <person name="Lassalle G."/>
            <person name="King G.J."/>
            <person name="Bonnema G."/>
            <person name="Tang H."/>
            <person name="Wang H."/>
            <person name="Belcram H."/>
            <person name="Zhou H."/>
            <person name="Hirakawa H."/>
            <person name="Abe H."/>
            <person name="Guo H."/>
            <person name="Wang H."/>
            <person name="Jin H."/>
            <person name="Parkin I.A."/>
            <person name="Batley J."/>
            <person name="Kim J.S."/>
            <person name="Just J."/>
            <person name="Li J."/>
            <person name="Xu J."/>
            <person name="Deng J."/>
            <person name="Kim J.A."/>
            <person name="Li J."/>
            <person name="Yu J."/>
            <person name="Meng J."/>
            <person name="Wang J."/>
            <person name="Min J."/>
            <person name="Poulain J."/>
            <person name="Wang J."/>
            <person name="Hatakeyama K."/>
            <person name="Wu K."/>
            <person name="Wang L."/>
            <person name="Fang L."/>
            <person name="Trick M."/>
            <person name="Links M.G."/>
            <person name="Zhao M."/>
            <person name="Jin M."/>
            <person name="Ramchiary N."/>
            <person name="Drou N."/>
            <person name="Berkman P.J."/>
            <person name="Cai Q."/>
            <person name="Huang Q."/>
            <person name="Li R."/>
            <person name="Tabata S."/>
            <person name="Cheng S."/>
            <person name="Zhang S."/>
            <person name="Zhang S."/>
            <person name="Huang S."/>
            <person name="Sato S."/>
            <person name="Sun S."/>
            <person name="Kwon S.J."/>
            <person name="Choi S.R."/>
            <person name="Lee T.H."/>
            <person name="Fan W."/>
            <person name="Zhao X."/>
            <person name="Tan X."/>
            <person name="Xu X."/>
            <person name="Wang Y."/>
            <person name="Qiu Y."/>
            <person name="Yin Y."/>
            <person name="Li Y."/>
            <person name="Du Y."/>
            <person name="Liao Y."/>
            <person name="Lim Y."/>
            <person name="Narusaka Y."/>
            <person name="Wang Y."/>
            <person name="Wang Z."/>
            <person name="Li Z."/>
            <person name="Wang Z."/>
            <person name="Xiong Z."/>
            <person name="Zhang Z."/>
        </authorList>
    </citation>
    <scope>NUCLEOTIDE SEQUENCE [LARGE SCALE GENOMIC DNA]</scope>
    <source>
        <strain evidence="1 2">cv. Chiifu-401-42</strain>
    </source>
</reference>
<accession>M4CUK5</accession>
<dbReference type="STRING" id="51351.M4CUK5"/>